<dbReference type="InterPro" id="IPR014592">
    <property type="entry name" value="P-loop_UCP034888"/>
</dbReference>
<dbReference type="RefSeq" id="WP_179400146.1">
    <property type="nucleotide sequence ID" value="NZ_JACCCY010000004.1"/>
</dbReference>
<keyword evidence="5" id="KW-1185">Reference proteome</keyword>
<dbReference type="Pfam" id="PF13304">
    <property type="entry name" value="AAA_21"/>
    <property type="match status" value="1"/>
</dbReference>
<dbReference type="InterPro" id="IPR051396">
    <property type="entry name" value="Bact_Antivir_Def_Nuclease"/>
</dbReference>
<dbReference type="GO" id="GO:0016887">
    <property type="term" value="F:ATP hydrolysis activity"/>
    <property type="evidence" value="ECO:0007669"/>
    <property type="project" value="InterPro"/>
</dbReference>
<dbReference type="PANTHER" id="PTHR43581:SF2">
    <property type="entry name" value="EXCINUCLEASE ATPASE SUBUNIT"/>
    <property type="match status" value="1"/>
</dbReference>
<feature type="domain" description="DUF3696" evidence="1">
    <location>
        <begin position="328"/>
        <end position="377"/>
    </location>
</feature>
<name>A0A8E2D508_9PORP</name>
<dbReference type="InterPro" id="IPR027417">
    <property type="entry name" value="P-loop_NTPase"/>
</dbReference>
<dbReference type="GO" id="GO:0005524">
    <property type="term" value="F:ATP binding"/>
    <property type="evidence" value="ECO:0007669"/>
    <property type="project" value="InterPro"/>
</dbReference>
<dbReference type="SUPFAM" id="SSF52540">
    <property type="entry name" value="P-loop containing nucleoside triphosphate hydrolases"/>
    <property type="match status" value="1"/>
</dbReference>
<gene>
    <name evidence="4" type="ORF">F5613_002824</name>
</gene>
<dbReference type="Pfam" id="PF12476">
    <property type="entry name" value="DUF3696"/>
    <property type="match status" value="1"/>
</dbReference>
<dbReference type="Proteomes" id="UP000574332">
    <property type="component" value="Unassembled WGS sequence"/>
</dbReference>
<sequence>MITQLKIENFKSHKNTDLQLRNLILLTGVNGCGKTSIIQSLLLMRQSFLKGRLAEGLDLNKPLCSVGIAHDALYRLAKNGILSFEFKDESSNIYQLKFNAEHNLNDSFIIKHNYSPNIVPEELIKLSLFNNDFQYISASRWGGRSAFPKETYAAETQKQISLDDGQGELVAQFLYKYGGDVVPNYTDEVLVSKLHLLDQVIYWEQKVSPRVTIRVESGNDNNSYTINYGFEGDENNKPLENLKAQNIGYGISYTLPVIVALLSAKPGALIILENPEAHLHPAGQAELAKLMTRVAENGIQVIVETHSDHIINGVLVACNQFEKKMRGINKDKVCIYYMNSKDEQHATKVQEVKVQEKGVDYQPEGFFDQAEKDMYKLFNE</sequence>
<dbReference type="InterPro" id="IPR003959">
    <property type="entry name" value="ATPase_AAA_core"/>
</dbReference>
<dbReference type="InterPro" id="IPR041685">
    <property type="entry name" value="AAA_GajA/Old/RecF-like"/>
</dbReference>
<evidence type="ECO:0000313" key="4">
    <source>
        <dbReference type="EMBL" id="NYI50662.1"/>
    </source>
</evidence>
<dbReference type="Gene3D" id="3.40.50.300">
    <property type="entry name" value="P-loop containing nucleotide triphosphate hydrolases"/>
    <property type="match status" value="2"/>
</dbReference>
<feature type="domain" description="ATPase AAA-type core" evidence="3">
    <location>
        <begin position="236"/>
        <end position="312"/>
    </location>
</feature>
<proteinExistence type="predicted"/>
<evidence type="ECO:0000313" key="5">
    <source>
        <dbReference type="Proteomes" id="UP000574332"/>
    </source>
</evidence>
<accession>A0A8E2D508</accession>
<comment type="caution">
    <text evidence="4">The sequence shown here is derived from an EMBL/GenBank/DDBJ whole genome shotgun (WGS) entry which is preliminary data.</text>
</comment>
<organism evidence="4 5">
    <name type="scientific">Macellibacteroides fermentans</name>
    <dbReference type="NCBI Taxonomy" id="879969"/>
    <lineage>
        <taxon>Bacteria</taxon>
        <taxon>Pseudomonadati</taxon>
        <taxon>Bacteroidota</taxon>
        <taxon>Bacteroidia</taxon>
        <taxon>Bacteroidales</taxon>
        <taxon>Porphyromonadaceae</taxon>
        <taxon>Macellibacteroides</taxon>
    </lineage>
</organism>
<evidence type="ECO:0000259" key="2">
    <source>
        <dbReference type="Pfam" id="PF13175"/>
    </source>
</evidence>
<evidence type="ECO:0000259" key="1">
    <source>
        <dbReference type="Pfam" id="PF12476"/>
    </source>
</evidence>
<evidence type="ECO:0000259" key="3">
    <source>
        <dbReference type="Pfam" id="PF13304"/>
    </source>
</evidence>
<protein>
    <submittedName>
        <fullName evidence="4">Putative ATPase</fullName>
    </submittedName>
</protein>
<dbReference type="AlphaFoldDB" id="A0A8E2D508"/>
<dbReference type="PANTHER" id="PTHR43581">
    <property type="entry name" value="ATP/GTP PHOSPHATASE"/>
    <property type="match status" value="1"/>
</dbReference>
<dbReference type="EMBL" id="JACCCY010000004">
    <property type="protein sequence ID" value="NYI50662.1"/>
    <property type="molecule type" value="Genomic_DNA"/>
</dbReference>
<dbReference type="InterPro" id="IPR022532">
    <property type="entry name" value="DUF3696"/>
</dbReference>
<dbReference type="Pfam" id="PF13175">
    <property type="entry name" value="AAA_15"/>
    <property type="match status" value="1"/>
</dbReference>
<reference evidence="4 5" key="1">
    <citation type="submission" date="2020-07" db="EMBL/GenBank/DDBJ databases">
        <title>Genomic Encyclopedia of Type Strains, Phase IV (KMG-IV): sequencing the most valuable type-strain genomes for metagenomic binning, comparative biology and taxonomic classification.</title>
        <authorList>
            <person name="Goeker M."/>
        </authorList>
    </citation>
    <scope>NUCLEOTIDE SEQUENCE [LARGE SCALE GENOMIC DNA]</scope>
    <source>
        <strain evidence="4 5">DSM 23697</strain>
    </source>
</reference>
<feature type="domain" description="Endonuclease GajA/Old nuclease/RecF-like AAA" evidence="2">
    <location>
        <begin position="1"/>
        <end position="140"/>
    </location>
</feature>
<dbReference type="PIRSF" id="PIRSF034888">
    <property type="entry name" value="P-loop_UCP034888"/>
    <property type="match status" value="1"/>
</dbReference>